<keyword evidence="2" id="KW-1133">Transmembrane helix</keyword>
<organism evidence="3 4">
    <name type="scientific">Cymbomonas tetramitiformis</name>
    <dbReference type="NCBI Taxonomy" id="36881"/>
    <lineage>
        <taxon>Eukaryota</taxon>
        <taxon>Viridiplantae</taxon>
        <taxon>Chlorophyta</taxon>
        <taxon>Pyramimonadophyceae</taxon>
        <taxon>Pyramimonadales</taxon>
        <taxon>Pyramimonadaceae</taxon>
        <taxon>Cymbomonas</taxon>
    </lineage>
</organism>
<dbReference type="Proteomes" id="UP001190700">
    <property type="component" value="Unassembled WGS sequence"/>
</dbReference>
<gene>
    <name evidence="3" type="ORF">CYMTET_56899</name>
</gene>
<dbReference type="AlphaFoldDB" id="A0AAE0BAF9"/>
<keyword evidence="4" id="KW-1185">Reference proteome</keyword>
<feature type="region of interest" description="Disordered" evidence="1">
    <location>
        <begin position="102"/>
        <end position="126"/>
    </location>
</feature>
<accession>A0AAE0BAF9</accession>
<keyword evidence="2" id="KW-0472">Membrane</keyword>
<feature type="transmembrane region" description="Helical" evidence="2">
    <location>
        <begin position="21"/>
        <end position="41"/>
    </location>
</feature>
<evidence type="ECO:0000256" key="1">
    <source>
        <dbReference type="SAM" id="MobiDB-lite"/>
    </source>
</evidence>
<comment type="caution">
    <text evidence="3">The sequence shown here is derived from an EMBL/GenBank/DDBJ whole genome shotgun (WGS) entry which is preliminary data.</text>
</comment>
<name>A0AAE0BAF9_9CHLO</name>
<protein>
    <submittedName>
        <fullName evidence="3">Uncharacterized protein</fullName>
    </submittedName>
</protein>
<evidence type="ECO:0000256" key="2">
    <source>
        <dbReference type="SAM" id="Phobius"/>
    </source>
</evidence>
<evidence type="ECO:0000313" key="3">
    <source>
        <dbReference type="EMBL" id="KAK3232772.1"/>
    </source>
</evidence>
<evidence type="ECO:0000313" key="4">
    <source>
        <dbReference type="Proteomes" id="UP001190700"/>
    </source>
</evidence>
<keyword evidence="2" id="KW-0812">Transmembrane</keyword>
<reference evidence="3 4" key="1">
    <citation type="journal article" date="2015" name="Genome Biol. Evol.">
        <title>Comparative Genomics of a Bacterivorous Green Alga Reveals Evolutionary Causalities and Consequences of Phago-Mixotrophic Mode of Nutrition.</title>
        <authorList>
            <person name="Burns J.A."/>
            <person name="Paasch A."/>
            <person name="Narechania A."/>
            <person name="Kim E."/>
        </authorList>
    </citation>
    <scope>NUCLEOTIDE SEQUENCE [LARGE SCALE GENOMIC DNA]</scope>
    <source>
        <strain evidence="3 4">PLY_AMNH</strain>
    </source>
</reference>
<sequence length="126" mass="14277">MKSKIKMRDESEIQIKIPNRNAAVDAVVAIVIAIVIAIASLPAQRHAMPLTLTLKEEADAVPYPKGKMQTRRMLGRLLRRCRLPPEKEVHALAKEVQALEAEPSAVVQPRRNRKRTRQQAWGQKTR</sequence>
<dbReference type="EMBL" id="LGRX02035904">
    <property type="protein sequence ID" value="KAK3232772.1"/>
    <property type="molecule type" value="Genomic_DNA"/>
</dbReference>
<proteinExistence type="predicted"/>